<feature type="domain" description="Transposase IS701-like DDE" evidence="1">
    <location>
        <begin position="24"/>
        <end position="272"/>
    </location>
</feature>
<comment type="caution">
    <text evidence="2">The sequence shown here is derived from an EMBL/GenBank/DDBJ whole genome shotgun (WGS) entry which is preliminary data.</text>
</comment>
<reference evidence="3" key="1">
    <citation type="journal article" date="2019" name="Int. J. Syst. Evol. Microbiol.">
        <title>The Global Catalogue of Microorganisms (GCM) 10K type strain sequencing project: providing services to taxonomists for standard genome sequencing and annotation.</title>
        <authorList>
            <consortium name="The Broad Institute Genomics Platform"/>
            <consortium name="The Broad Institute Genome Sequencing Center for Infectious Disease"/>
            <person name="Wu L."/>
            <person name="Ma J."/>
        </authorList>
    </citation>
    <scope>NUCLEOTIDE SEQUENCE [LARGE SCALE GENOMIC DNA]</scope>
    <source>
        <strain evidence="3">JCM 18324</strain>
    </source>
</reference>
<name>A0ABP9A510_9ACTN</name>
<proteinExistence type="predicted"/>
<dbReference type="Pfam" id="PF13546">
    <property type="entry name" value="DDE_5"/>
    <property type="match status" value="1"/>
</dbReference>
<keyword evidence="3" id="KW-1185">Reference proteome</keyword>
<dbReference type="InterPro" id="IPR039365">
    <property type="entry name" value="IS701-like"/>
</dbReference>
<dbReference type="InterPro" id="IPR038721">
    <property type="entry name" value="IS701-like_DDE_dom"/>
</dbReference>
<gene>
    <name evidence="2" type="ORF">GCM10023329_22230</name>
</gene>
<sequence>MSPSETCAAAEDEVACRQAFLEDVFGPLHRAEQRRWARAYLLGLIQASGRKTPRRIARSNPLPPAAAHGLHQFINASPWDWEPVRRRLALWVAGRTPPHAWTVTELVIPKRGEHSVGVHRCLDAQSGRTVNCQRAVGLFLVTQAHCYPVDWRLVLDESWIQDPERRLRARIPDAETARPLGAHVLDYAADIAARPRLPPVPWVLDLTPCTSAGRVLAGFAGLRLDVVCEVEPGQVVLAGRRPQAVTTVGRLMETRYARDAHLTAAQAPACRARTAPIRAYAGTVALPRPGGFRGGGANRYRILEVRDPTGRHPARYWVSSLTDRSVDETVALVRSRVAVRSAVATLREQFGVLDFAGRSFPGWHHHMTMASAAYAYQHLHAAAGPLTQVPAPVPAHPARAAS</sequence>
<accession>A0ABP9A510</accession>
<dbReference type="PANTHER" id="PTHR33627">
    <property type="entry name" value="TRANSPOSASE"/>
    <property type="match status" value="1"/>
</dbReference>
<dbReference type="Proteomes" id="UP001501147">
    <property type="component" value="Unassembled WGS sequence"/>
</dbReference>
<dbReference type="PANTHER" id="PTHR33627:SF1">
    <property type="entry name" value="TRANSPOSASE"/>
    <property type="match status" value="1"/>
</dbReference>
<dbReference type="RefSeq" id="WP_345612674.1">
    <property type="nucleotide sequence ID" value="NZ_BAABJV010000004.1"/>
</dbReference>
<evidence type="ECO:0000313" key="2">
    <source>
        <dbReference type="EMBL" id="GAA4773841.1"/>
    </source>
</evidence>
<evidence type="ECO:0000259" key="1">
    <source>
        <dbReference type="Pfam" id="PF13546"/>
    </source>
</evidence>
<organism evidence="2 3">
    <name type="scientific">Streptomyces sanyensis</name>
    <dbReference type="NCBI Taxonomy" id="568869"/>
    <lineage>
        <taxon>Bacteria</taxon>
        <taxon>Bacillati</taxon>
        <taxon>Actinomycetota</taxon>
        <taxon>Actinomycetes</taxon>
        <taxon>Kitasatosporales</taxon>
        <taxon>Streptomycetaceae</taxon>
        <taxon>Streptomyces</taxon>
    </lineage>
</organism>
<evidence type="ECO:0000313" key="3">
    <source>
        <dbReference type="Proteomes" id="UP001501147"/>
    </source>
</evidence>
<dbReference type="EMBL" id="BAABJV010000004">
    <property type="protein sequence ID" value="GAA4773841.1"/>
    <property type="molecule type" value="Genomic_DNA"/>
</dbReference>
<protein>
    <submittedName>
        <fullName evidence="2">Transposase</fullName>
    </submittedName>
</protein>